<dbReference type="Proteomes" id="UP001234297">
    <property type="component" value="Chromosome 10"/>
</dbReference>
<proteinExistence type="predicted"/>
<sequence length="70" mass="7462">MAKTKQQNLYLASTTTGAFPISQQIGVLVAIAPIGDLSILLWYAVEPEANTISTGTLDVESLLKLMGLKL</sequence>
<gene>
    <name evidence="1" type="ORF">MRB53_031930</name>
</gene>
<evidence type="ECO:0000313" key="2">
    <source>
        <dbReference type="Proteomes" id="UP001234297"/>
    </source>
</evidence>
<evidence type="ECO:0000313" key="1">
    <source>
        <dbReference type="EMBL" id="KAJ8623401.1"/>
    </source>
</evidence>
<name>A0ACC2KQH7_PERAE</name>
<protein>
    <submittedName>
        <fullName evidence="1">Uncharacterized protein</fullName>
    </submittedName>
</protein>
<reference evidence="1 2" key="1">
    <citation type="journal article" date="2022" name="Hortic Res">
        <title>A haplotype resolved chromosomal level avocado genome allows analysis of novel avocado genes.</title>
        <authorList>
            <person name="Nath O."/>
            <person name="Fletcher S.J."/>
            <person name="Hayward A."/>
            <person name="Shaw L.M."/>
            <person name="Masouleh A.K."/>
            <person name="Furtado A."/>
            <person name="Henry R.J."/>
            <person name="Mitter N."/>
        </authorList>
    </citation>
    <scope>NUCLEOTIDE SEQUENCE [LARGE SCALE GENOMIC DNA]</scope>
    <source>
        <strain evidence="2">cv. Hass</strain>
    </source>
</reference>
<organism evidence="1 2">
    <name type="scientific">Persea americana</name>
    <name type="common">Avocado</name>
    <dbReference type="NCBI Taxonomy" id="3435"/>
    <lineage>
        <taxon>Eukaryota</taxon>
        <taxon>Viridiplantae</taxon>
        <taxon>Streptophyta</taxon>
        <taxon>Embryophyta</taxon>
        <taxon>Tracheophyta</taxon>
        <taxon>Spermatophyta</taxon>
        <taxon>Magnoliopsida</taxon>
        <taxon>Magnoliidae</taxon>
        <taxon>Laurales</taxon>
        <taxon>Lauraceae</taxon>
        <taxon>Persea</taxon>
    </lineage>
</organism>
<keyword evidence="2" id="KW-1185">Reference proteome</keyword>
<accession>A0ACC2KQH7</accession>
<dbReference type="EMBL" id="CM056818">
    <property type="protein sequence ID" value="KAJ8623401.1"/>
    <property type="molecule type" value="Genomic_DNA"/>
</dbReference>
<comment type="caution">
    <text evidence="1">The sequence shown here is derived from an EMBL/GenBank/DDBJ whole genome shotgun (WGS) entry which is preliminary data.</text>
</comment>